<feature type="transmembrane region" description="Helical" evidence="11">
    <location>
        <begin position="95"/>
        <end position="118"/>
    </location>
</feature>
<feature type="transmembrane region" description="Helical" evidence="11">
    <location>
        <begin position="213"/>
        <end position="231"/>
    </location>
</feature>
<keyword evidence="4 11" id="KW-0813">Transport</keyword>
<dbReference type="InterPro" id="IPR003439">
    <property type="entry name" value="ABC_transporter-like_ATP-bd"/>
</dbReference>
<dbReference type="SUPFAM" id="SSF161098">
    <property type="entry name" value="MetI-like"/>
    <property type="match status" value="1"/>
</dbReference>
<evidence type="ECO:0000256" key="9">
    <source>
        <dbReference type="ARBA" id="ARBA00022989"/>
    </source>
</evidence>
<keyword evidence="9 11" id="KW-1133">Transmembrane helix</keyword>
<dbReference type="RefSeq" id="WP_158027969.1">
    <property type="nucleotide sequence ID" value="NZ_BMHG01000001.1"/>
</dbReference>
<feature type="domain" description="ABC transporter" evidence="12">
    <location>
        <begin position="328"/>
        <end position="577"/>
    </location>
</feature>
<keyword evidence="6 11" id="KW-0812">Transmembrane</keyword>
<dbReference type="InterPro" id="IPR003593">
    <property type="entry name" value="AAA+_ATPase"/>
</dbReference>
<keyword evidence="10 11" id="KW-0472">Membrane</keyword>
<evidence type="ECO:0000259" key="13">
    <source>
        <dbReference type="PROSITE" id="PS50928"/>
    </source>
</evidence>
<dbReference type="InterPro" id="IPR035906">
    <property type="entry name" value="MetI-like_sf"/>
</dbReference>
<feature type="transmembrane region" description="Helical" evidence="11">
    <location>
        <begin position="262"/>
        <end position="284"/>
    </location>
</feature>
<keyword evidence="7" id="KW-0547">Nucleotide-binding</keyword>
<dbReference type="GO" id="GO:0005886">
    <property type="term" value="C:plasma membrane"/>
    <property type="evidence" value="ECO:0007669"/>
    <property type="project" value="UniProtKB-SubCell"/>
</dbReference>
<dbReference type="GO" id="GO:0015833">
    <property type="term" value="P:peptide transport"/>
    <property type="evidence" value="ECO:0007669"/>
    <property type="project" value="InterPro"/>
</dbReference>
<dbReference type="InterPro" id="IPR017871">
    <property type="entry name" value="ABC_transporter-like_CS"/>
</dbReference>
<protein>
    <submittedName>
        <fullName evidence="14">Dipeptide/oligopeptide/nickel ABC transporter permease/ATP-binding protein</fullName>
    </submittedName>
</protein>
<dbReference type="Pfam" id="PF12911">
    <property type="entry name" value="OppC_N"/>
    <property type="match status" value="1"/>
</dbReference>
<gene>
    <name evidence="14" type="ORF">F8O04_03675</name>
</gene>
<sequence length="603" mass="64101">MTAPAAEAPASAAKATRGDRVLRRLVRDPRAWFTALVLLVVVLVSILGPLIAPWPQGWSDVTQSMGPASAEHPLGLDRGGSDILSELIYATPESLFGMLIAVGVSMAIGIPSGLMAGYSRGRWFDNVTDWVANLLMAIPAILVLLVVRGLVGPSLALNMGVFGVMLSPAIYRVVRAATSGVRGELYVDAAWVNGLSTGRIIGSHILRVVRGPIIIQAAFMSALAIAMQAGLEFLGIGSQDTRTWGSMLNNGFREVYSDPTQILWPTLAVGLFCAAAVLGGNALTDAFGRPEPKRQRPTTGATTGIIFGADQPEVAGGAADPAPVKLAIRDLRIGYHNDSGMTEVVHGVDLDLHAGTVLGLVGESGSGKTQTILSVLGLLPSGGTVLEGSRIELDGDDLMGRSRAERRELLGRHIAYIPQEPLVNLDPSFKIGYQLHTPLRAVLGLSSADAKTRSLELLDRVGITDPQRVYDSYPHQISGGMAQRVLIAGAISCEPELLVADEPTTALDVTVQAEVLDLLRDLQRENGMTMLLVTHNFGVVADLCDEVAVMRKGMIVERGDVRTVLRSPSHPYTRALLGAMVENKPPLITPRRPAATERGIAHV</sequence>
<dbReference type="CDD" id="cd06261">
    <property type="entry name" value="TM_PBP2"/>
    <property type="match status" value="1"/>
</dbReference>
<dbReference type="Pfam" id="PF00005">
    <property type="entry name" value="ABC_tran"/>
    <property type="match status" value="1"/>
</dbReference>
<dbReference type="Gene3D" id="3.40.50.300">
    <property type="entry name" value="P-loop containing nucleotide triphosphate hydrolases"/>
    <property type="match status" value="1"/>
</dbReference>
<evidence type="ECO:0000256" key="5">
    <source>
        <dbReference type="ARBA" id="ARBA00022475"/>
    </source>
</evidence>
<dbReference type="InterPro" id="IPR000515">
    <property type="entry name" value="MetI-like"/>
</dbReference>
<evidence type="ECO:0000256" key="3">
    <source>
        <dbReference type="ARBA" id="ARBA00005417"/>
    </source>
</evidence>
<evidence type="ECO:0000256" key="6">
    <source>
        <dbReference type="ARBA" id="ARBA00022692"/>
    </source>
</evidence>
<organism evidence="14 15">
    <name type="scientific">Pseudoclavibacter endophyticus</name>
    <dbReference type="NCBI Taxonomy" id="1778590"/>
    <lineage>
        <taxon>Bacteria</taxon>
        <taxon>Bacillati</taxon>
        <taxon>Actinomycetota</taxon>
        <taxon>Actinomycetes</taxon>
        <taxon>Micrococcales</taxon>
        <taxon>Microbacteriaceae</taxon>
        <taxon>Pseudoclavibacter</taxon>
    </lineage>
</organism>
<evidence type="ECO:0000313" key="15">
    <source>
        <dbReference type="Proteomes" id="UP000431744"/>
    </source>
</evidence>
<comment type="similarity">
    <text evidence="11">Belongs to the binding-protein-dependent transport system permease family.</text>
</comment>
<feature type="domain" description="ABC transmembrane type-1" evidence="13">
    <location>
        <begin position="91"/>
        <end position="284"/>
    </location>
</feature>
<accession>A0A6H9WEP1</accession>
<evidence type="ECO:0000313" key="14">
    <source>
        <dbReference type="EMBL" id="KAB1649379.1"/>
    </source>
</evidence>
<dbReference type="PROSITE" id="PS50893">
    <property type="entry name" value="ABC_TRANSPORTER_2"/>
    <property type="match status" value="1"/>
</dbReference>
<feature type="transmembrane region" description="Helical" evidence="11">
    <location>
        <begin position="130"/>
        <end position="150"/>
    </location>
</feature>
<dbReference type="SMART" id="SM00382">
    <property type="entry name" value="AAA"/>
    <property type="match status" value="1"/>
</dbReference>
<keyword evidence="15" id="KW-1185">Reference proteome</keyword>
<comment type="similarity">
    <text evidence="3">Belongs to the ABC transporter superfamily.</text>
</comment>
<keyword evidence="5" id="KW-1003">Cell membrane</keyword>
<evidence type="ECO:0000256" key="4">
    <source>
        <dbReference type="ARBA" id="ARBA00022448"/>
    </source>
</evidence>
<evidence type="ECO:0000256" key="1">
    <source>
        <dbReference type="ARBA" id="ARBA00004141"/>
    </source>
</evidence>
<dbReference type="Gene3D" id="1.10.3720.10">
    <property type="entry name" value="MetI-like"/>
    <property type="match status" value="1"/>
</dbReference>
<dbReference type="PANTHER" id="PTHR43297">
    <property type="entry name" value="OLIGOPEPTIDE TRANSPORT ATP-BINDING PROTEIN APPD"/>
    <property type="match status" value="1"/>
</dbReference>
<feature type="transmembrane region" description="Helical" evidence="11">
    <location>
        <begin position="31"/>
        <end position="52"/>
    </location>
</feature>
<dbReference type="Proteomes" id="UP000431744">
    <property type="component" value="Unassembled WGS sequence"/>
</dbReference>
<proteinExistence type="inferred from homology"/>
<dbReference type="GO" id="GO:0016887">
    <property type="term" value="F:ATP hydrolysis activity"/>
    <property type="evidence" value="ECO:0007669"/>
    <property type="project" value="InterPro"/>
</dbReference>
<reference evidence="14 15" key="1">
    <citation type="submission" date="2019-09" db="EMBL/GenBank/DDBJ databases">
        <title>Phylogeny of genus Pseudoclavibacter and closely related genus.</title>
        <authorList>
            <person name="Li Y."/>
        </authorList>
    </citation>
    <scope>NUCLEOTIDE SEQUENCE [LARGE SCALE GENOMIC DNA]</scope>
    <source>
        <strain evidence="14 15">EGI 60007</strain>
    </source>
</reference>
<dbReference type="InterPro" id="IPR050388">
    <property type="entry name" value="ABC_Ni/Peptide_Import"/>
</dbReference>
<evidence type="ECO:0000256" key="8">
    <source>
        <dbReference type="ARBA" id="ARBA00022840"/>
    </source>
</evidence>
<dbReference type="Pfam" id="PF00528">
    <property type="entry name" value="BPD_transp_1"/>
    <property type="match status" value="1"/>
</dbReference>
<evidence type="ECO:0000256" key="2">
    <source>
        <dbReference type="ARBA" id="ARBA00004202"/>
    </source>
</evidence>
<dbReference type="PROSITE" id="PS00211">
    <property type="entry name" value="ABC_TRANSPORTER_1"/>
    <property type="match status" value="1"/>
</dbReference>
<evidence type="ECO:0000256" key="11">
    <source>
        <dbReference type="RuleBase" id="RU363032"/>
    </source>
</evidence>
<dbReference type="AlphaFoldDB" id="A0A6H9WEP1"/>
<dbReference type="GO" id="GO:0005524">
    <property type="term" value="F:ATP binding"/>
    <property type="evidence" value="ECO:0007669"/>
    <property type="project" value="UniProtKB-KW"/>
</dbReference>
<dbReference type="GO" id="GO:0055085">
    <property type="term" value="P:transmembrane transport"/>
    <property type="evidence" value="ECO:0007669"/>
    <property type="project" value="InterPro"/>
</dbReference>
<evidence type="ECO:0000256" key="7">
    <source>
        <dbReference type="ARBA" id="ARBA00022741"/>
    </source>
</evidence>
<keyword evidence="8 14" id="KW-0067">ATP-binding</keyword>
<dbReference type="CDD" id="cd03257">
    <property type="entry name" value="ABC_NikE_OppD_transporters"/>
    <property type="match status" value="1"/>
</dbReference>
<dbReference type="SUPFAM" id="SSF52540">
    <property type="entry name" value="P-loop containing nucleoside triphosphate hydrolases"/>
    <property type="match status" value="1"/>
</dbReference>
<dbReference type="OrthoDB" id="3677453at2"/>
<dbReference type="PROSITE" id="PS50928">
    <property type="entry name" value="ABC_TM1"/>
    <property type="match status" value="1"/>
</dbReference>
<dbReference type="EMBL" id="WBJY01000001">
    <property type="protein sequence ID" value="KAB1649379.1"/>
    <property type="molecule type" value="Genomic_DNA"/>
</dbReference>
<evidence type="ECO:0000256" key="10">
    <source>
        <dbReference type="ARBA" id="ARBA00023136"/>
    </source>
</evidence>
<dbReference type="InterPro" id="IPR013563">
    <property type="entry name" value="Oligopep_ABC_C"/>
</dbReference>
<name>A0A6H9WEP1_9MICO</name>
<comment type="subcellular location">
    <subcellularLocation>
        <location evidence="11">Cell membrane</location>
        <topology evidence="11">Multi-pass membrane protein</topology>
    </subcellularLocation>
    <subcellularLocation>
        <location evidence="2">Cell membrane</location>
        <topology evidence="2">Peripheral membrane protein</topology>
    </subcellularLocation>
    <subcellularLocation>
        <location evidence="1">Membrane</location>
        <topology evidence="1">Multi-pass membrane protein</topology>
    </subcellularLocation>
</comment>
<dbReference type="InterPro" id="IPR025966">
    <property type="entry name" value="OppC_N"/>
</dbReference>
<dbReference type="Pfam" id="PF08352">
    <property type="entry name" value="oligo_HPY"/>
    <property type="match status" value="1"/>
</dbReference>
<comment type="caution">
    <text evidence="14">The sequence shown here is derived from an EMBL/GenBank/DDBJ whole genome shotgun (WGS) entry which is preliminary data.</text>
</comment>
<dbReference type="PANTHER" id="PTHR43297:SF2">
    <property type="entry name" value="DIPEPTIDE TRANSPORT ATP-BINDING PROTEIN DPPD"/>
    <property type="match status" value="1"/>
</dbReference>
<dbReference type="InterPro" id="IPR027417">
    <property type="entry name" value="P-loop_NTPase"/>
</dbReference>
<evidence type="ECO:0000259" key="12">
    <source>
        <dbReference type="PROSITE" id="PS50893"/>
    </source>
</evidence>